<accession>A0A6J5LYP9</accession>
<gene>
    <name evidence="1" type="ORF">UFOVP328_390</name>
</gene>
<dbReference type="EMBL" id="LR796341">
    <property type="protein sequence ID" value="CAB4138197.1"/>
    <property type="molecule type" value="Genomic_DNA"/>
</dbReference>
<evidence type="ECO:0000313" key="1">
    <source>
        <dbReference type="EMBL" id="CAB4138197.1"/>
    </source>
</evidence>
<proteinExistence type="predicted"/>
<reference evidence="1" key="1">
    <citation type="submission" date="2020-04" db="EMBL/GenBank/DDBJ databases">
        <authorList>
            <person name="Chiriac C."/>
            <person name="Salcher M."/>
            <person name="Ghai R."/>
            <person name="Kavagutti S V."/>
        </authorList>
    </citation>
    <scope>NUCLEOTIDE SEQUENCE</scope>
</reference>
<name>A0A6J5LYP9_9CAUD</name>
<protein>
    <submittedName>
        <fullName evidence="1">Uncharacterized protein</fullName>
    </submittedName>
</protein>
<sequence length="88" mass="10342">MTPEERRYYVKNQKRYIEMYMAQHDEEVKTKKLTEFLTGKPTMNTELKDAVIELHNIARLLEKSIGKGTLSEDLRDLADKISIIEKGR</sequence>
<organism evidence="1">
    <name type="scientific">uncultured Caudovirales phage</name>
    <dbReference type="NCBI Taxonomy" id="2100421"/>
    <lineage>
        <taxon>Viruses</taxon>
        <taxon>Duplodnaviria</taxon>
        <taxon>Heunggongvirae</taxon>
        <taxon>Uroviricota</taxon>
        <taxon>Caudoviricetes</taxon>
        <taxon>Peduoviridae</taxon>
        <taxon>Maltschvirus</taxon>
        <taxon>Maltschvirus maltsch</taxon>
    </lineage>
</organism>